<proteinExistence type="predicted"/>
<dbReference type="AlphaFoldDB" id="A0ABD1KER4"/>
<protein>
    <recommendedName>
        <fullName evidence="5">Keratin, type I cytoskeletal 9-like</fullName>
    </recommendedName>
</protein>
<feature type="region of interest" description="Disordered" evidence="1">
    <location>
        <begin position="715"/>
        <end position="792"/>
    </location>
</feature>
<dbReference type="PANTHER" id="PTHR21687">
    <property type="entry name" value="PLASMALEMMA VESICLE-ASSOCIATED PROTEIN"/>
    <property type="match status" value="1"/>
</dbReference>
<feature type="compositionally biased region" description="Gly residues" evidence="1">
    <location>
        <begin position="567"/>
        <end position="584"/>
    </location>
</feature>
<name>A0ABD1KER4_9TELE</name>
<gene>
    <name evidence="3" type="ORF">ACEWY4_006825</name>
</gene>
<evidence type="ECO:0000313" key="4">
    <source>
        <dbReference type="Proteomes" id="UP001591681"/>
    </source>
</evidence>
<feature type="compositionally biased region" description="Gly residues" evidence="1">
    <location>
        <begin position="539"/>
        <end position="558"/>
    </location>
</feature>
<dbReference type="Proteomes" id="UP001591681">
    <property type="component" value="Unassembled WGS sequence"/>
</dbReference>
<dbReference type="PANTHER" id="PTHR21687:SF5">
    <property type="entry name" value="PLASMALEMMA VESICLE-ASSOCIATED PROTEIN"/>
    <property type="match status" value="1"/>
</dbReference>
<comment type="caution">
    <text evidence="3">The sequence shown here is derived from an EMBL/GenBank/DDBJ whole genome shotgun (WGS) entry which is preliminary data.</text>
</comment>
<dbReference type="InterPro" id="IPR009538">
    <property type="entry name" value="PV-1"/>
</dbReference>
<feature type="compositionally biased region" description="Gly residues" evidence="1">
    <location>
        <begin position="631"/>
        <end position="645"/>
    </location>
</feature>
<feature type="compositionally biased region" description="Gly residues" evidence="1">
    <location>
        <begin position="740"/>
        <end position="757"/>
    </location>
</feature>
<feature type="compositionally biased region" description="Gly residues" evidence="1">
    <location>
        <begin position="661"/>
        <end position="675"/>
    </location>
</feature>
<accession>A0ABD1KER4</accession>
<feature type="compositionally biased region" description="Low complexity" evidence="1">
    <location>
        <begin position="616"/>
        <end position="625"/>
    </location>
</feature>
<feature type="compositionally biased region" description="Low complexity" evidence="1">
    <location>
        <begin position="496"/>
        <end position="519"/>
    </location>
</feature>
<feature type="compositionally biased region" description="Gly residues" evidence="1">
    <location>
        <begin position="601"/>
        <end position="615"/>
    </location>
</feature>
<feature type="compositionally biased region" description="Gly residues" evidence="1">
    <location>
        <begin position="715"/>
        <end position="733"/>
    </location>
</feature>
<organism evidence="3 4">
    <name type="scientific">Coilia grayii</name>
    <name type="common">Gray's grenadier anchovy</name>
    <dbReference type="NCBI Taxonomy" id="363190"/>
    <lineage>
        <taxon>Eukaryota</taxon>
        <taxon>Metazoa</taxon>
        <taxon>Chordata</taxon>
        <taxon>Craniata</taxon>
        <taxon>Vertebrata</taxon>
        <taxon>Euteleostomi</taxon>
        <taxon>Actinopterygii</taxon>
        <taxon>Neopterygii</taxon>
        <taxon>Teleostei</taxon>
        <taxon>Clupei</taxon>
        <taxon>Clupeiformes</taxon>
        <taxon>Clupeoidei</taxon>
        <taxon>Engraulidae</taxon>
        <taxon>Coilinae</taxon>
        <taxon>Coilia</taxon>
    </lineage>
</organism>
<evidence type="ECO:0000256" key="2">
    <source>
        <dbReference type="SAM" id="Phobius"/>
    </source>
</evidence>
<feature type="region of interest" description="Disordered" evidence="1">
    <location>
        <begin position="379"/>
        <end position="519"/>
    </location>
</feature>
<sequence>MYNSSYSQAKLGVSAKKLHKAKGKSCGYYMKIVFFFSSLIQTLIIVCLVLFLVYGQPDQSASEVRLQELDMSHNDLNARYGYLQEEHRNLTWKFNITTRDMDYLQRNMTMLEKWANGSVDIIIGLESKLMQCEMRLPPPCNCPRMPTTCPCPSNGQSNNLQHENNQLRGLRDILQINFTNTFAMMDFELKSANKDREALRLEAIDLRQSKSAVEMQIELFKKSCTEDVVRFLEGIPEVTKAFRLKIDSLIPELFRFQISCPSQREMLEQIQYNCSTLSRDVENKFRPYLEHVGVKISDLSERLSRCQSNKTHVLRELFECKQNLSSLKEKNYKDLREAKSEQDKIVKQHLNEQKKMRTDKELVDKSLRLKDNEIVRLQEQMNSSNCGHRPASPKPGTGTGTAYKLPGGGSTHSSSYGGSGVTGTGNSGSSGSSSHTLLTGGGTHTLGSGRSALGTAGAGSYGPGSSSNTGLSNPGSSGTGASNTGVTRTGLGSTGGMASSGASGASRYGGTVSSSSSNIGSAGAGYNLGSFGTGSDRTGTGGTGLGSSGGVGSTGGFNTGLHTGTGRSQGGTGFSTSGGVGSTGGVFNMGTNPGSSRSSQGGTGLGSSGGLGSTGTGFNTGSHTGMSRSQGGTGFGSSGGLGSTGTGFNTGSHTGTSRSQGGTGLGSSGGLGSTGTGFNMGSFGTGGTGAGHSGTSFGGGTGGAGFGNTGYTGAGGSRPAGTGQGGMGFGGMGSSRTGQTGTGSGSTGGFGGFGSTGTGASRTGFGSSGYGRTGLGGSMGPYGRSNGKSDLA</sequence>
<feature type="compositionally biased region" description="Low complexity" evidence="1">
    <location>
        <begin position="646"/>
        <end position="660"/>
    </location>
</feature>
<keyword evidence="2" id="KW-1133">Transmembrane helix</keyword>
<evidence type="ECO:0000256" key="1">
    <source>
        <dbReference type="SAM" id="MobiDB-lite"/>
    </source>
</evidence>
<dbReference type="EMBL" id="JBHFQA010000006">
    <property type="protein sequence ID" value="KAL2097618.1"/>
    <property type="molecule type" value="Genomic_DNA"/>
</dbReference>
<reference evidence="3 4" key="1">
    <citation type="submission" date="2024-09" db="EMBL/GenBank/DDBJ databases">
        <title>A chromosome-level genome assembly of Gray's grenadier anchovy, Coilia grayii.</title>
        <authorList>
            <person name="Fu Z."/>
        </authorList>
    </citation>
    <scope>NUCLEOTIDE SEQUENCE [LARGE SCALE GENOMIC DNA]</scope>
    <source>
        <strain evidence="3">G4</strain>
        <tissue evidence="3">Muscle</tissue>
    </source>
</reference>
<feature type="compositionally biased region" description="Polar residues" evidence="1">
    <location>
        <begin position="468"/>
        <end position="487"/>
    </location>
</feature>
<feature type="transmembrane region" description="Helical" evidence="2">
    <location>
        <begin position="32"/>
        <end position="54"/>
    </location>
</feature>
<evidence type="ECO:0008006" key="5">
    <source>
        <dbReference type="Google" id="ProtNLM"/>
    </source>
</evidence>
<feature type="compositionally biased region" description="Low complexity" evidence="1">
    <location>
        <begin position="429"/>
        <end position="438"/>
    </location>
</feature>
<dbReference type="Pfam" id="PF06637">
    <property type="entry name" value="PV-1"/>
    <property type="match status" value="1"/>
</dbReference>
<feature type="compositionally biased region" description="Gly residues" evidence="1">
    <location>
        <begin position="766"/>
        <end position="780"/>
    </location>
</feature>
<keyword evidence="4" id="KW-1185">Reference proteome</keyword>
<evidence type="ECO:0000313" key="3">
    <source>
        <dbReference type="EMBL" id="KAL2097618.1"/>
    </source>
</evidence>
<keyword evidence="2" id="KW-0812">Transmembrane</keyword>
<feature type="compositionally biased region" description="Gly residues" evidence="1">
    <location>
        <begin position="417"/>
        <end position="428"/>
    </location>
</feature>
<feature type="region of interest" description="Disordered" evidence="1">
    <location>
        <begin position="537"/>
        <end position="677"/>
    </location>
</feature>
<keyword evidence="2" id="KW-0472">Membrane</keyword>